<organism evidence="5 6">
    <name type="scientific">Brenneria alni</name>
    <dbReference type="NCBI Taxonomy" id="71656"/>
    <lineage>
        <taxon>Bacteria</taxon>
        <taxon>Pseudomonadati</taxon>
        <taxon>Pseudomonadota</taxon>
        <taxon>Gammaproteobacteria</taxon>
        <taxon>Enterobacterales</taxon>
        <taxon>Pectobacteriaceae</taxon>
        <taxon>Brenneria</taxon>
    </lineage>
</organism>
<evidence type="ECO:0000313" key="5">
    <source>
        <dbReference type="EMBL" id="RLM26337.1"/>
    </source>
</evidence>
<accession>A0A421DQQ9</accession>
<dbReference type="NCBIfam" id="NF041897">
    <property type="entry name" value="pecacetest_PaeY"/>
    <property type="match status" value="1"/>
</dbReference>
<dbReference type="AlphaFoldDB" id="A0A421DQQ9"/>
<feature type="chain" id="PRO_5019128938" evidence="3">
    <location>
        <begin position="25"/>
        <end position="555"/>
    </location>
</feature>
<dbReference type="PANTHER" id="PTHR43695:SF1">
    <property type="entry name" value="RHAMNOGALACTURONAN ACETYLESTERASE"/>
    <property type="match status" value="1"/>
</dbReference>
<name>A0A421DQQ9_9GAMM</name>
<proteinExistence type="inferred from homology"/>
<dbReference type="Gene3D" id="3.40.50.1110">
    <property type="entry name" value="SGNH hydrolase"/>
    <property type="match status" value="1"/>
</dbReference>
<keyword evidence="3" id="KW-0732">Signal</keyword>
<dbReference type="PANTHER" id="PTHR43695">
    <property type="entry name" value="PUTATIVE (AFU_ORTHOLOGUE AFUA_2G17250)-RELATED"/>
    <property type="match status" value="1"/>
</dbReference>
<gene>
    <name evidence="5" type="ORF">BIY29_05845</name>
</gene>
<comment type="similarity">
    <text evidence="1">Belongs to the 'GDSL' lipolytic enzyme family.</text>
</comment>
<feature type="signal peptide" evidence="3">
    <location>
        <begin position="1"/>
        <end position="24"/>
    </location>
</feature>
<dbReference type="Proteomes" id="UP000285648">
    <property type="component" value="Unassembled WGS sequence"/>
</dbReference>
<protein>
    <submittedName>
        <fullName evidence="5">Pectin acetylesterase</fullName>
    </submittedName>
</protein>
<dbReference type="InterPro" id="IPR037459">
    <property type="entry name" value="RhgT-like"/>
</dbReference>
<dbReference type="SUPFAM" id="SSF52266">
    <property type="entry name" value="SGNH hydrolase"/>
    <property type="match status" value="1"/>
</dbReference>
<sequence length="555" mass="60917">MLNRFSGCISFALLFSAPWMLAYAESSATAHNAKPQSGIDIMSSITLEEKTTLTGNVTHREIHLPATIIIRDQQGHRRQTQTDDQGRYHFDVSGLSAPLRLMAIESGGTNCLINHIPRAICLTALAPSLQSGQDNIININPLTDRIISDVAVAAGYIGPQQLADDPSSPTLDAAAWKKAYAVFHTGFNSALKQTGITSPARFDPLTYPATQQDSVTKIIKVINHNRNYHNKSGYSGHTVLTDSTFRPIVGLNGQGDYEPLDYLFARQHLDDIEKAPTRIFLVGDSTAATGEKARMPRMGWGQVFEQQFRKDSGVKIVNGARSGRGSRDYFHEGWLRQMQPLMKAGDFLFIQMGHNDQNCNSATPERGAADVANLCTYPNNAAGERQSPPGKSDMSFQTSLERYVNFARQHKLTPVFLTPTTRVRTADGKDGTPAVHGHFTTQNAEGGYAFTGDYSQTIKDTATANHVILLDIEPATIALANQGNSNHWKQYWLAADPAHYPFYRNQTGSLTKPDTTHFQKKGAIAVSGIVADAIRQTPELKALADKLVSTHKKDH</sequence>
<keyword evidence="6" id="KW-1185">Reference proteome</keyword>
<dbReference type="RefSeq" id="WP_121574255.1">
    <property type="nucleotide sequence ID" value="NZ_MJLZ01000009.1"/>
</dbReference>
<dbReference type="InterPro" id="IPR036514">
    <property type="entry name" value="SGNH_hydro_sf"/>
</dbReference>
<evidence type="ECO:0000259" key="4">
    <source>
        <dbReference type="Pfam" id="PF13472"/>
    </source>
</evidence>
<dbReference type="GO" id="GO:0016788">
    <property type="term" value="F:hydrolase activity, acting on ester bonds"/>
    <property type="evidence" value="ECO:0007669"/>
    <property type="project" value="UniProtKB-ARBA"/>
</dbReference>
<comment type="caution">
    <text evidence="5">The sequence shown here is derived from an EMBL/GenBank/DDBJ whole genome shotgun (WGS) entry which is preliminary data.</text>
</comment>
<feature type="domain" description="SGNH hydrolase-type esterase" evidence="4">
    <location>
        <begin position="282"/>
        <end position="491"/>
    </location>
</feature>
<dbReference type="EMBL" id="MJLZ01000009">
    <property type="protein sequence ID" value="RLM26337.1"/>
    <property type="molecule type" value="Genomic_DNA"/>
</dbReference>
<dbReference type="OrthoDB" id="191551at2"/>
<reference evidence="5 6" key="1">
    <citation type="submission" date="2016-09" db="EMBL/GenBank/DDBJ databases">
        <authorList>
            <person name="Doonan J."/>
            <person name="Pachebat J.A."/>
            <person name="Golyshin P.N."/>
            <person name="Denman S."/>
            <person name="Mcdonald J.E."/>
        </authorList>
    </citation>
    <scope>NUCLEOTIDE SEQUENCE [LARGE SCALE GENOMIC DNA]</scope>
    <source>
        <strain evidence="5 6">NCPPB 3934</strain>
    </source>
</reference>
<dbReference type="Pfam" id="PF13472">
    <property type="entry name" value="Lipase_GDSL_2"/>
    <property type="match status" value="1"/>
</dbReference>
<evidence type="ECO:0000256" key="3">
    <source>
        <dbReference type="SAM" id="SignalP"/>
    </source>
</evidence>
<evidence type="ECO:0000313" key="6">
    <source>
        <dbReference type="Proteomes" id="UP000285648"/>
    </source>
</evidence>
<dbReference type="InterPro" id="IPR013830">
    <property type="entry name" value="SGNH_hydro"/>
</dbReference>
<evidence type="ECO:0000256" key="2">
    <source>
        <dbReference type="ARBA" id="ARBA00022801"/>
    </source>
</evidence>
<keyword evidence="2" id="KW-0378">Hydrolase</keyword>
<dbReference type="CDD" id="cd01821">
    <property type="entry name" value="Rhamnogalacturan_acetylesterase_like"/>
    <property type="match status" value="1"/>
</dbReference>
<evidence type="ECO:0000256" key="1">
    <source>
        <dbReference type="ARBA" id="ARBA00008668"/>
    </source>
</evidence>